<protein>
    <submittedName>
        <fullName evidence="1">Uncharacterized protein</fullName>
    </submittedName>
</protein>
<name>A0A8J5UBC7_FUSOX</name>
<comment type="caution">
    <text evidence="1">The sequence shown here is derived from an EMBL/GenBank/DDBJ whole genome shotgun (WGS) entry which is preliminary data.</text>
</comment>
<dbReference type="Proteomes" id="UP000693942">
    <property type="component" value="Unassembled WGS sequence"/>
</dbReference>
<reference evidence="1" key="1">
    <citation type="submission" date="2021-04" db="EMBL/GenBank/DDBJ databases">
        <title>First draft genome resource for Brassicaceae pathogens Fusarium oxysporum f. sp. raphani and Fusarium oxysporum f. sp. rapae.</title>
        <authorList>
            <person name="Asai S."/>
        </authorList>
    </citation>
    <scope>NUCLEOTIDE SEQUENCE</scope>
    <source>
        <strain evidence="1">Tf1262</strain>
    </source>
</reference>
<dbReference type="AlphaFoldDB" id="A0A8J5UBC7"/>
<evidence type="ECO:0000313" key="2">
    <source>
        <dbReference type="Proteomes" id="UP000693942"/>
    </source>
</evidence>
<organism evidence="1 2">
    <name type="scientific">Fusarium oxysporum f. sp. raphani</name>
    <dbReference type="NCBI Taxonomy" id="96318"/>
    <lineage>
        <taxon>Eukaryota</taxon>
        <taxon>Fungi</taxon>
        <taxon>Dikarya</taxon>
        <taxon>Ascomycota</taxon>
        <taxon>Pezizomycotina</taxon>
        <taxon>Sordariomycetes</taxon>
        <taxon>Hypocreomycetidae</taxon>
        <taxon>Hypocreales</taxon>
        <taxon>Nectriaceae</taxon>
        <taxon>Fusarium</taxon>
        <taxon>Fusarium oxysporum species complex</taxon>
    </lineage>
</organism>
<evidence type="ECO:0000313" key="1">
    <source>
        <dbReference type="EMBL" id="KAG7436730.1"/>
    </source>
</evidence>
<dbReference type="EMBL" id="JAELUR010000002">
    <property type="protein sequence ID" value="KAG7436730.1"/>
    <property type="molecule type" value="Genomic_DNA"/>
</dbReference>
<sequence length="277" mass="31682">MLHALIAAQEDDVKRWSSCPSFGPFTQKLFFQSQNVSHLWTIHPTGCASLEQSEYSGDIKAIDAKTPVDSVATLTLRSPSDGKPFPVPIREILAKFYEYGQRKLHRVCVAIRFDNKTIRYVDIQAFPSEDFPKNRNKEQLKEIDIIYSIGDEYSRLECQHEYQKLNAQTAFEEHLEIIGNRMRDNGYNIKVHVPDQLVQTEVKYCEELASKSESGSFNLGAYMDEIYFLPLIHSAVLGTIKSGEFAIFEADDTGDIYLRKNHKVDNRFLSTPATKMN</sequence>
<accession>A0A8J5UBC7</accession>
<proteinExistence type="predicted"/>
<gene>
    <name evidence="1" type="ORF">Forpi1262_v002574</name>
</gene>